<name>A0A6N7XLD3_9FIRM</name>
<gene>
    <name evidence="2" type="ORF">FYJ83_08955</name>
</gene>
<evidence type="ECO:0000256" key="1">
    <source>
        <dbReference type="SAM" id="Phobius"/>
    </source>
</evidence>
<feature type="transmembrane region" description="Helical" evidence="1">
    <location>
        <begin position="336"/>
        <end position="358"/>
    </location>
</feature>
<proteinExistence type="predicted"/>
<keyword evidence="1" id="KW-0472">Membrane</keyword>
<keyword evidence="1" id="KW-1133">Transmembrane helix</keyword>
<dbReference type="PANTHER" id="PTHR37305:SF1">
    <property type="entry name" value="MEMBRANE PROTEIN"/>
    <property type="match status" value="1"/>
</dbReference>
<comment type="caution">
    <text evidence="2">The sequence shown here is derived from an EMBL/GenBank/DDBJ whole genome shotgun (WGS) entry which is preliminary data.</text>
</comment>
<dbReference type="Proteomes" id="UP000469523">
    <property type="component" value="Unassembled WGS sequence"/>
</dbReference>
<feature type="transmembrane region" description="Helical" evidence="1">
    <location>
        <begin position="364"/>
        <end position="382"/>
    </location>
</feature>
<dbReference type="GO" id="GO:0140359">
    <property type="term" value="F:ABC-type transporter activity"/>
    <property type="evidence" value="ECO:0007669"/>
    <property type="project" value="InterPro"/>
</dbReference>
<accession>A0A6N7XLD3</accession>
<dbReference type="AlphaFoldDB" id="A0A6N7XLD3"/>
<keyword evidence="1" id="KW-0812">Transmembrane</keyword>
<dbReference type="Pfam" id="PF12679">
    <property type="entry name" value="ABC2_membrane_2"/>
    <property type="match status" value="1"/>
</dbReference>
<reference evidence="2 3" key="1">
    <citation type="submission" date="2019-09" db="EMBL/GenBank/DDBJ databases">
        <title>In-depth cultivation of the pig gut microbiome towards novel bacterial diversity and tailored functional studies.</title>
        <authorList>
            <person name="Wylensek D."/>
            <person name="Hitch T.C.A."/>
            <person name="Clavel T."/>
        </authorList>
    </citation>
    <scope>NUCLEOTIDE SEQUENCE [LARGE SCALE GENOMIC DNA]</scope>
    <source>
        <strain evidence="2 3">WCA3-693-APC-4?</strain>
    </source>
</reference>
<dbReference type="GO" id="GO:0005886">
    <property type="term" value="C:plasma membrane"/>
    <property type="evidence" value="ECO:0007669"/>
    <property type="project" value="UniProtKB-SubCell"/>
</dbReference>
<keyword evidence="3" id="KW-1185">Reference proteome</keyword>
<sequence>MGKYIWFEFKRQIGQARTWFLILLIFILSFQKILDYKTKSLTETSAINFDSLGRYMENAGSRLLDEYKDGPKESQNASNVLIDIGTQMRIAAKEEDYTEWERLASFGYLIRGKAAVQRFGGLREESFRIKSMKFWDEVNGGIEYEDIDFKFGVLGSTREKVDTYLITAKYYNILYKNNLQPVEKYHMDSMMFLYHYFNHIIPIVIGFIILAIIFNSINDEWNTGSLKLILTQPFSRNKYLGSKTIVGILISLFIIIIPASIISIGYGVIDGFENYNYPVLFMKDTMITFKSLPDYLEKDIETRGYNDSLGISLYASAEGGDRDINKKLDFISLYKLLLLALVLLVSSVIFYVTLNLFISSIAKNPVIGFVFSGLITLVGTILSKKWTIKGGYNLSPFYMNNPVRILNGTYRVTALAALSVLLITALFIFLCNVIYYRGKDL</sequence>
<dbReference type="EMBL" id="VUNQ01000016">
    <property type="protein sequence ID" value="MSU01592.1"/>
    <property type="molecule type" value="Genomic_DNA"/>
</dbReference>
<evidence type="ECO:0000313" key="2">
    <source>
        <dbReference type="EMBL" id="MSU01592.1"/>
    </source>
</evidence>
<dbReference type="PANTHER" id="PTHR37305">
    <property type="entry name" value="INTEGRAL MEMBRANE PROTEIN-RELATED"/>
    <property type="match status" value="1"/>
</dbReference>
<feature type="transmembrane region" description="Helical" evidence="1">
    <location>
        <begin position="196"/>
        <end position="217"/>
    </location>
</feature>
<feature type="transmembrane region" description="Helical" evidence="1">
    <location>
        <begin position="414"/>
        <end position="436"/>
    </location>
</feature>
<dbReference type="RefSeq" id="WP_154440002.1">
    <property type="nucleotide sequence ID" value="NZ_JAHLPJ010000001.1"/>
</dbReference>
<feature type="transmembrane region" description="Helical" evidence="1">
    <location>
        <begin position="245"/>
        <end position="269"/>
    </location>
</feature>
<protein>
    <submittedName>
        <fullName evidence="2">ABC transporter permease subunit</fullName>
    </submittedName>
</protein>
<feature type="transmembrane region" description="Helical" evidence="1">
    <location>
        <begin position="16"/>
        <end position="34"/>
    </location>
</feature>
<organism evidence="2 3">
    <name type="scientific">Tissierella pigra</name>
    <dbReference type="NCBI Taxonomy" id="2607614"/>
    <lineage>
        <taxon>Bacteria</taxon>
        <taxon>Bacillati</taxon>
        <taxon>Bacillota</taxon>
        <taxon>Tissierellia</taxon>
        <taxon>Tissierellales</taxon>
        <taxon>Tissierellaceae</taxon>
        <taxon>Tissierella</taxon>
    </lineage>
</organism>
<evidence type="ECO:0000313" key="3">
    <source>
        <dbReference type="Proteomes" id="UP000469523"/>
    </source>
</evidence>